<dbReference type="GO" id="GO:0016746">
    <property type="term" value="F:acyltransferase activity"/>
    <property type="evidence" value="ECO:0007669"/>
    <property type="project" value="UniProtKB-KW"/>
</dbReference>
<dbReference type="Gene3D" id="3.40.50.1820">
    <property type="entry name" value="alpha/beta hydrolase"/>
    <property type="match status" value="1"/>
</dbReference>
<accession>K2JFT3</accession>
<organism evidence="4 5">
    <name type="scientific">Gallaecimonas xiamenensis 3-C-1</name>
    <dbReference type="NCBI Taxonomy" id="745411"/>
    <lineage>
        <taxon>Bacteria</taxon>
        <taxon>Pseudomonadati</taxon>
        <taxon>Pseudomonadota</taxon>
        <taxon>Gammaproteobacteria</taxon>
        <taxon>Enterobacterales</taxon>
        <taxon>Gallaecimonadaceae</taxon>
        <taxon>Gallaecimonas</taxon>
    </lineage>
</organism>
<comment type="caution">
    <text evidence="4">The sequence shown here is derived from an EMBL/GenBank/DDBJ whole genome shotgun (WGS) entry which is preliminary data.</text>
</comment>
<keyword evidence="1" id="KW-0808">Transferase</keyword>
<dbReference type="STRING" id="745411.B3C1_09398"/>
<gene>
    <name evidence="4" type="ORF">B3C1_09398</name>
</gene>
<dbReference type="AlphaFoldDB" id="K2JFT3"/>
<dbReference type="InterPro" id="IPR010941">
    <property type="entry name" value="PhaC_N"/>
</dbReference>
<dbReference type="Proteomes" id="UP000006755">
    <property type="component" value="Unassembled WGS sequence"/>
</dbReference>
<evidence type="ECO:0000313" key="4">
    <source>
        <dbReference type="EMBL" id="EKE74023.1"/>
    </source>
</evidence>
<dbReference type="Pfam" id="PF07167">
    <property type="entry name" value="PhaC_N"/>
    <property type="match status" value="1"/>
</dbReference>
<dbReference type="eggNOG" id="COG3243">
    <property type="taxonomic scope" value="Bacteria"/>
</dbReference>
<sequence length="524" mass="58719">MPHDNPWEACWPPMLAMGDQLASAAASQPQAFWAAGANWWQSQTDLWQKSVERIIEGGKTDECWQYFQQSHKLLNDYWQESIGNLESLSEKERKQLAFWTRQSMQLNDPAHYLLTNPKVLAKTLAEGGDNLVRGLESLIEDMDNSPFGLNIPLGNTKLYELGRDLATSAGAVVREGPLGQLIQYAPTTTEVHKTPVLIVPPCINKYYVLDLKPENSFIRHLVDQGHTVFLLSWVNPTAQDRDQGMAEYMQAVVQASNWVKDITEEPQVHGVGYCVGGTLLALASAWLAARGAKRIASLTLMTTLLDFSEPGEPGLLLVPSLLESLMNITDQQGYMDGRLMATGFSLLREQDLYWPAFINRYLMGQKPPSFDILVWNSDVTHLPARFYREYLQNTYLDNKLANPGSWKLDGYKMDLRRVKVPTYVLAAEKDHIVPPQSAFASAQLLGGNKKRLVTAGAGHVAGVVNPPIKQKYGFKVEGEEGSQQGSWWPDWYRWLDAQDPALVPAREPEPGLEPAPGRYVKVRI</sequence>
<evidence type="ECO:0000313" key="5">
    <source>
        <dbReference type="Proteomes" id="UP000006755"/>
    </source>
</evidence>
<dbReference type="SUPFAM" id="SSF53474">
    <property type="entry name" value="alpha/beta-Hydrolases"/>
    <property type="match status" value="1"/>
</dbReference>
<evidence type="ECO:0000256" key="1">
    <source>
        <dbReference type="ARBA" id="ARBA00022679"/>
    </source>
</evidence>
<keyword evidence="2" id="KW-0012">Acyltransferase</keyword>
<feature type="domain" description="Poly-beta-hydroxybutyrate polymerase N-terminal" evidence="3">
    <location>
        <begin position="60"/>
        <end position="220"/>
    </location>
</feature>
<dbReference type="RefSeq" id="WP_008484446.1">
    <property type="nucleotide sequence ID" value="NZ_AMRI01000011.1"/>
</dbReference>
<dbReference type="OrthoDB" id="7208816at2"/>
<proteinExistence type="predicted"/>
<dbReference type="PATRIC" id="fig|745411.4.peg.1842"/>
<protein>
    <submittedName>
        <fullName evidence="4">Poly-beta-hydroxybutyrate polymerase</fullName>
    </submittedName>
</protein>
<dbReference type="EMBL" id="AMRI01000011">
    <property type="protein sequence ID" value="EKE74023.1"/>
    <property type="molecule type" value="Genomic_DNA"/>
</dbReference>
<name>K2JFT3_9GAMM</name>
<evidence type="ECO:0000259" key="3">
    <source>
        <dbReference type="Pfam" id="PF07167"/>
    </source>
</evidence>
<dbReference type="GO" id="GO:0042619">
    <property type="term" value="P:poly-hydroxybutyrate biosynthetic process"/>
    <property type="evidence" value="ECO:0007669"/>
    <property type="project" value="InterPro"/>
</dbReference>
<keyword evidence="5" id="KW-1185">Reference proteome</keyword>
<dbReference type="PANTHER" id="PTHR36837:SF5">
    <property type="entry name" value="POLY-3-HYDROXYBUTYRATE SYNTHASE"/>
    <property type="match status" value="1"/>
</dbReference>
<reference evidence="4 5" key="1">
    <citation type="journal article" date="2012" name="J. Bacteriol.">
        <title>Genome Sequence of Gallaecimonas xiamenensis Type Strain 3-C-1.</title>
        <authorList>
            <person name="Lai Q."/>
            <person name="Wang L."/>
            <person name="Wang W."/>
            <person name="Shao Z."/>
        </authorList>
    </citation>
    <scope>NUCLEOTIDE SEQUENCE [LARGE SCALE GENOMIC DNA]</scope>
    <source>
        <strain evidence="4 5">3-C-1</strain>
    </source>
</reference>
<dbReference type="PANTHER" id="PTHR36837">
    <property type="entry name" value="POLY(3-HYDROXYALKANOATE) POLYMERASE SUBUNIT PHAC"/>
    <property type="match status" value="1"/>
</dbReference>
<evidence type="ECO:0000256" key="2">
    <source>
        <dbReference type="ARBA" id="ARBA00023315"/>
    </source>
</evidence>
<dbReference type="InterPro" id="IPR051321">
    <property type="entry name" value="PHA/PHB_synthase"/>
</dbReference>
<dbReference type="InterPro" id="IPR029058">
    <property type="entry name" value="AB_hydrolase_fold"/>
</dbReference>